<accession>A0A3A3GN52</accession>
<reference evidence="2 3" key="1">
    <citation type="submission" date="2018-09" db="EMBL/GenBank/DDBJ databases">
        <title>Paenibacillus SK2017-BO5.</title>
        <authorList>
            <person name="Piskunova J.V."/>
            <person name="Dubiley S.A."/>
            <person name="Severinov K.V."/>
        </authorList>
    </citation>
    <scope>NUCLEOTIDE SEQUENCE [LARGE SCALE GENOMIC DNA]</scope>
    <source>
        <strain evidence="2 3">BO5</strain>
    </source>
</reference>
<evidence type="ECO:0000313" key="3">
    <source>
        <dbReference type="Proteomes" id="UP000266177"/>
    </source>
</evidence>
<evidence type="ECO:0000313" key="2">
    <source>
        <dbReference type="EMBL" id="RJG26505.1"/>
    </source>
</evidence>
<sequence length="70" mass="7447">MSQSERKGGVIDAVLQDFYFGGAEVVKILYFCSFAGVEVGRGSAVEGGGGGGKWAEETTEHSDIEMSRKQ</sequence>
<dbReference type="EMBL" id="QYZD01000001">
    <property type="protein sequence ID" value="RJG26505.1"/>
    <property type="molecule type" value="Genomic_DNA"/>
</dbReference>
<feature type="region of interest" description="Disordered" evidence="1">
    <location>
        <begin position="44"/>
        <end position="70"/>
    </location>
</feature>
<organism evidence="2 3">
    <name type="scientific">Paenibacillus thiaminolyticus</name>
    <name type="common">Bacillus thiaminolyticus</name>
    <dbReference type="NCBI Taxonomy" id="49283"/>
    <lineage>
        <taxon>Bacteria</taxon>
        <taxon>Bacillati</taxon>
        <taxon>Bacillota</taxon>
        <taxon>Bacilli</taxon>
        <taxon>Bacillales</taxon>
        <taxon>Paenibacillaceae</taxon>
        <taxon>Paenibacillus</taxon>
    </lineage>
</organism>
<dbReference type="AlphaFoldDB" id="A0A3A3GN52"/>
<protein>
    <submittedName>
        <fullName evidence="2">Uncharacterized protein</fullName>
    </submittedName>
</protein>
<name>A0A3A3GN52_PANTH</name>
<evidence type="ECO:0000256" key="1">
    <source>
        <dbReference type="SAM" id="MobiDB-lite"/>
    </source>
</evidence>
<feature type="compositionally biased region" description="Basic and acidic residues" evidence="1">
    <location>
        <begin position="54"/>
        <end position="70"/>
    </location>
</feature>
<comment type="caution">
    <text evidence="2">The sequence shown here is derived from an EMBL/GenBank/DDBJ whole genome shotgun (WGS) entry which is preliminary data.</text>
</comment>
<dbReference type="Proteomes" id="UP000266177">
    <property type="component" value="Unassembled WGS sequence"/>
</dbReference>
<gene>
    <name evidence="2" type="ORF">DQX05_00140</name>
</gene>
<proteinExistence type="predicted"/>